<dbReference type="AlphaFoldDB" id="A0A0E9VG97"/>
<evidence type="ECO:0000313" key="1">
    <source>
        <dbReference type="EMBL" id="JAH77154.1"/>
    </source>
</evidence>
<organism evidence="1">
    <name type="scientific">Anguilla anguilla</name>
    <name type="common">European freshwater eel</name>
    <name type="synonym">Muraena anguilla</name>
    <dbReference type="NCBI Taxonomy" id="7936"/>
    <lineage>
        <taxon>Eukaryota</taxon>
        <taxon>Metazoa</taxon>
        <taxon>Chordata</taxon>
        <taxon>Craniata</taxon>
        <taxon>Vertebrata</taxon>
        <taxon>Euteleostomi</taxon>
        <taxon>Actinopterygii</taxon>
        <taxon>Neopterygii</taxon>
        <taxon>Teleostei</taxon>
        <taxon>Anguilliformes</taxon>
        <taxon>Anguillidae</taxon>
        <taxon>Anguilla</taxon>
    </lineage>
</organism>
<reference evidence="1" key="2">
    <citation type="journal article" date="2015" name="Fish Shellfish Immunol.">
        <title>Early steps in the European eel (Anguilla anguilla)-Vibrio vulnificus interaction in the gills: Role of the RtxA13 toxin.</title>
        <authorList>
            <person name="Callol A."/>
            <person name="Pajuelo D."/>
            <person name="Ebbesson L."/>
            <person name="Teles M."/>
            <person name="MacKenzie S."/>
            <person name="Amaro C."/>
        </authorList>
    </citation>
    <scope>NUCLEOTIDE SEQUENCE</scope>
</reference>
<reference evidence="1" key="1">
    <citation type="submission" date="2014-11" db="EMBL/GenBank/DDBJ databases">
        <authorList>
            <person name="Amaro Gonzalez C."/>
        </authorList>
    </citation>
    <scope>NUCLEOTIDE SEQUENCE</scope>
</reference>
<name>A0A0E9VG97_ANGAN</name>
<protein>
    <submittedName>
        <fullName evidence="1">Uncharacterized protein</fullName>
    </submittedName>
</protein>
<proteinExistence type="predicted"/>
<dbReference type="EMBL" id="GBXM01031423">
    <property type="protein sequence ID" value="JAH77154.1"/>
    <property type="molecule type" value="Transcribed_RNA"/>
</dbReference>
<sequence>MDLFPKMSAYLSAERVLSFPQLLYLIILS</sequence>
<accession>A0A0E9VG97</accession>